<evidence type="ECO:0000259" key="9">
    <source>
        <dbReference type="PROSITE" id="PS50850"/>
    </source>
</evidence>
<dbReference type="PANTHER" id="PTHR48022">
    <property type="entry name" value="PLASTIDIC GLUCOSE TRANSPORTER 4"/>
    <property type="match status" value="1"/>
</dbReference>
<gene>
    <name evidence="10" type="ORF">E0L32_004067</name>
</gene>
<comment type="subcellular location">
    <subcellularLocation>
        <location evidence="1">Membrane</location>
        <topology evidence="1">Multi-pass membrane protein</topology>
    </subcellularLocation>
</comment>
<reference evidence="10 11" key="1">
    <citation type="submission" date="2019-06" db="EMBL/GenBank/DDBJ databases">
        <title>Draft genome sequence of the filamentous fungus Phialemoniopsis curvata isolated from diesel fuel.</title>
        <authorList>
            <person name="Varaljay V.A."/>
            <person name="Lyon W.J."/>
            <person name="Crouch A.L."/>
            <person name="Drake C.E."/>
            <person name="Hollomon J.M."/>
            <person name="Nadeau L.J."/>
            <person name="Nunn H.S."/>
            <person name="Stevenson B.S."/>
            <person name="Bojanowski C.L."/>
            <person name="Crookes-Goodson W.J."/>
        </authorList>
    </citation>
    <scope>NUCLEOTIDE SEQUENCE [LARGE SCALE GENOMIC DNA]</scope>
    <source>
        <strain evidence="10 11">D216</strain>
    </source>
</reference>
<dbReference type="GO" id="GO:0016020">
    <property type="term" value="C:membrane"/>
    <property type="evidence" value="ECO:0007669"/>
    <property type="project" value="UniProtKB-SubCell"/>
</dbReference>
<evidence type="ECO:0000256" key="5">
    <source>
        <dbReference type="ARBA" id="ARBA00022989"/>
    </source>
</evidence>
<dbReference type="InterPro" id="IPR050360">
    <property type="entry name" value="MFS_Sugar_Transporters"/>
</dbReference>
<keyword evidence="5 8" id="KW-1133">Transmembrane helix</keyword>
<dbReference type="InParanoid" id="A0A507B1C3"/>
<feature type="transmembrane region" description="Helical" evidence="8">
    <location>
        <begin position="808"/>
        <end position="832"/>
    </location>
</feature>
<dbReference type="InterPro" id="IPR029058">
    <property type="entry name" value="AB_hydrolase_fold"/>
</dbReference>
<dbReference type="Gene3D" id="1.20.1250.20">
    <property type="entry name" value="MFS general substrate transporter like domains"/>
    <property type="match status" value="1"/>
</dbReference>
<dbReference type="Gene3D" id="3.40.50.1820">
    <property type="entry name" value="alpha/beta hydrolase"/>
    <property type="match status" value="1"/>
</dbReference>
<dbReference type="InterPro" id="IPR020846">
    <property type="entry name" value="MFS_dom"/>
</dbReference>
<accession>A0A507B1C3</accession>
<evidence type="ECO:0000256" key="1">
    <source>
        <dbReference type="ARBA" id="ARBA00004141"/>
    </source>
</evidence>
<evidence type="ECO:0000256" key="3">
    <source>
        <dbReference type="ARBA" id="ARBA00022448"/>
    </source>
</evidence>
<dbReference type="NCBIfam" id="TIGR00879">
    <property type="entry name" value="SP"/>
    <property type="match status" value="1"/>
</dbReference>
<keyword evidence="6 8" id="KW-0472">Membrane</keyword>
<dbReference type="PRINTS" id="PR00171">
    <property type="entry name" value="SUGRTRNSPORT"/>
</dbReference>
<comment type="similarity">
    <text evidence="2">Belongs to the major facilitator superfamily. Sugar transporter (TC 2.A.1.1) family.</text>
</comment>
<dbReference type="FunFam" id="1.20.1250.20:FF:000078">
    <property type="entry name" value="MFS maltose transporter, putative"/>
    <property type="match status" value="1"/>
</dbReference>
<dbReference type="AlphaFoldDB" id="A0A507B1C3"/>
<dbReference type="Proteomes" id="UP000319257">
    <property type="component" value="Unassembled WGS sequence"/>
</dbReference>
<dbReference type="OrthoDB" id="6612291at2759"/>
<dbReference type="EMBL" id="SKBQ01000019">
    <property type="protein sequence ID" value="TPX16072.1"/>
    <property type="molecule type" value="Genomic_DNA"/>
</dbReference>
<dbReference type="SUPFAM" id="SSF103473">
    <property type="entry name" value="MFS general substrate transporter"/>
    <property type="match status" value="1"/>
</dbReference>
<feature type="transmembrane region" description="Helical" evidence="8">
    <location>
        <begin position="627"/>
        <end position="644"/>
    </location>
</feature>
<dbReference type="InterPro" id="IPR003663">
    <property type="entry name" value="Sugar/inositol_transpt"/>
</dbReference>
<feature type="transmembrane region" description="Helical" evidence="8">
    <location>
        <begin position="844"/>
        <end position="865"/>
    </location>
</feature>
<evidence type="ECO:0000256" key="4">
    <source>
        <dbReference type="ARBA" id="ARBA00022692"/>
    </source>
</evidence>
<dbReference type="InterPro" id="IPR036259">
    <property type="entry name" value="MFS_trans_sf"/>
</dbReference>
<evidence type="ECO:0000313" key="11">
    <source>
        <dbReference type="Proteomes" id="UP000319257"/>
    </source>
</evidence>
<keyword evidence="11" id="KW-1185">Reference proteome</keyword>
<feature type="region of interest" description="Disordered" evidence="7">
    <location>
        <begin position="1"/>
        <end position="20"/>
    </location>
</feature>
<name>A0A507B1C3_9PEZI</name>
<protein>
    <recommendedName>
        <fullName evidence="9">Major facilitator superfamily (MFS) profile domain-containing protein</fullName>
    </recommendedName>
</protein>
<sequence>MASNSILDNPTRWERLGEPDGELEQMLKDGAKPRFTGTHDASKIHEMRKRWHPLFKAGADDVLRETGGEVIETEIFIPTRDGYQLRGLLYRSRKTPVSGAPLVLLFHGGGFCAGNAEAEAPGCITSAQAHGCVSISLEYRMAPEIKFPTPWDDCWDALVWICANASKLGADLSLGFVIGGTSAGGHLAIPLVHKARDEKLSPPVTGVYLNASPALAPQAVTEEYKALYRSRETLSSGLSLTAESISLYDRVMEPEFSSPYWSPLLWPTGHANLPPHFFQVCGADMLRDEALIYARQLKQNGVPTEVVVYQGMPHVFCAGAVESASLSLLNLDSPFESTFACFQFQTHDPFPAHAPDLGQSGVRDLERIWSGTSMLEVSILGTAQISQPGLASEAATSSYIKIASVVDQELSLSVRTIFCTFPSSFALHSPVPADTSQIAHAMHFFEELTGPTLVVALFCSLGGLSFGIDFGYWSGVLGMEQFAKVFGTYNASEDNYHIPSSWKSAGSGLPMAGLAMGALLSGFVGRPLGRVRTLQLSYVIALVGVVIQSTAITSYWQITVGRIITAVALGILANTVPAYLAEVAPLSVRGTLVNFYQFSIGVGAVLVATCNWGLYQRTDQWAYRTPIILQAVLPLVFLAGSFFMPESPRWLLGIGKADEARRELERLRPRADRDIIDQEIQLIAAAEEENKALSHGTWLDCFSNTNLRRTLIMIGVQSFQQAQGISFMSQYSVVFFQAIGFEDAYMINVLMSMCMAISSAFAFYLPDRFGRRWIMIVSAIIMAASLCSVAGITGFGPQATSKSTLNGAMAAIFLWQIFTSIGWSSCVWIITAEVPTLVLREKSITIATVCGFCVSVLISFVSPYIQDKGYGGLEGRIGLLYGGMSVAAAVWAFLFVPETGSRGLEELDELFRNQVSVFKFNRYETSGIGAQIHIVEGMPHQRQLADKEAMEEKAAEAAQMS</sequence>
<evidence type="ECO:0000256" key="6">
    <source>
        <dbReference type="ARBA" id="ARBA00023136"/>
    </source>
</evidence>
<proteinExistence type="inferred from homology"/>
<dbReference type="GO" id="GO:0005351">
    <property type="term" value="F:carbohydrate:proton symporter activity"/>
    <property type="evidence" value="ECO:0007669"/>
    <property type="project" value="TreeGrafter"/>
</dbReference>
<feature type="transmembrane region" description="Helical" evidence="8">
    <location>
        <begin position="453"/>
        <end position="473"/>
    </location>
</feature>
<comment type="caution">
    <text evidence="10">The sequence shown here is derived from an EMBL/GenBank/DDBJ whole genome shotgun (WGS) entry which is preliminary data.</text>
</comment>
<dbReference type="Pfam" id="PF07859">
    <property type="entry name" value="Abhydrolase_3"/>
    <property type="match status" value="1"/>
</dbReference>
<feature type="transmembrane region" description="Helical" evidence="8">
    <location>
        <begin position="773"/>
        <end position="796"/>
    </location>
</feature>
<dbReference type="PANTHER" id="PTHR48022:SF2">
    <property type="entry name" value="PLASTIDIC GLUCOSE TRANSPORTER 4"/>
    <property type="match status" value="1"/>
</dbReference>
<feature type="domain" description="Major facilitator superfamily (MFS) profile" evidence="9">
    <location>
        <begin position="455"/>
        <end position="900"/>
    </location>
</feature>
<dbReference type="PROSITE" id="PS50850">
    <property type="entry name" value="MFS"/>
    <property type="match status" value="1"/>
</dbReference>
<dbReference type="GO" id="GO:0016787">
    <property type="term" value="F:hydrolase activity"/>
    <property type="evidence" value="ECO:0007669"/>
    <property type="project" value="InterPro"/>
</dbReference>
<keyword evidence="4 8" id="KW-0812">Transmembrane</keyword>
<feature type="transmembrane region" description="Helical" evidence="8">
    <location>
        <begin position="563"/>
        <end position="581"/>
    </location>
</feature>
<evidence type="ECO:0000256" key="2">
    <source>
        <dbReference type="ARBA" id="ARBA00010992"/>
    </source>
</evidence>
<dbReference type="InterPro" id="IPR013094">
    <property type="entry name" value="AB_hydrolase_3"/>
</dbReference>
<dbReference type="SUPFAM" id="SSF53474">
    <property type="entry name" value="alpha/beta-Hydrolases"/>
    <property type="match status" value="1"/>
</dbReference>
<feature type="transmembrane region" description="Helical" evidence="8">
    <location>
        <begin position="505"/>
        <end position="524"/>
    </location>
</feature>
<evidence type="ECO:0000313" key="10">
    <source>
        <dbReference type="EMBL" id="TPX16072.1"/>
    </source>
</evidence>
<organism evidence="10 11">
    <name type="scientific">Thyridium curvatum</name>
    <dbReference type="NCBI Taxonomy" id="1093900"/>
    <lineage>
        <taxon>Eukaryota</taxon>
        <taxon>Fungi</taxon>
        <taxon>Dikarya</taxon>
        <taxon>Ascomycota</taxon>
        <taxon>Pezizomycotina</taxon>
        <taxon>Sordariomycetes</taxon>
        <taxon>Sordariomycetidae</taxon>
        <taxon>Thyridiales</taxon>
        <taxon>Thyridiaceae</taxon>
        <taxon>Thyridium</taxon>
    </lineage>
</organism>
<dbReference type="GeneID" id="41971514"/>
<feature type="transmembrane region" description="Helical" evidence="8">
    <location>
        <begin position="593"/>
        <end position="615"/>
    </location>
</feature>
<feature type="transmembrane region" description="Helical" evidence="8">
    <location>
        <begin position="536"/>
        <end position="556"/>
    </location>
</feature>
<feature type="transmembrane region" description="Helical" evidence="8">
    <location>
        <begin position="745"/>
        <end position="766"/>
    </location>
</feature>
<dbReference type="InterPro" id="IPR005828">
    <property type="entry name" value="MFS_sugar_transport-like"/>
</dbReference>
<dbReference type="Pfam" id="PF00083">
    <property type="entry name" value="Sugar_tr"/>
    <property type="match status" value="1"/>
</dbReference>
<keyword evidence="3" id="KW-0813">Transport</keyword>
<evidence type="ECO:0000256" key="7">
    <source>
        <dbReference type="SAM" id="MobiDB-lite"/>
    </source>
</evidence>
<dbReference type="RefSeq" id="XP_030997783.1">
    <property type="nucleotide sequence ID" value="XM_031138436.1"/>
</dbReference>
<feature type="transmembrane region" description="Helical" evidence="8">
    <location>
        <begin position="877"/>
        <end position="896"/>
    </location>
</feature>
<evidence type="ECO:0000256" key="8">
    <source>
        <dbReference type="SAM" id="Phobius"/>
    </source>
</evidence>